<dbReference type="Gene3D" id="3.60.15.10">
    <property type="entry name" value="Ribonuclease Z/Hydroxyacylglutathione hydrolase-like"/>
    <property type="match status" value="1"/>
</dbReference>
<dbReference type="VEuPathDB" id="FungiDB:ASPZODRAFT_139466"/>
<dbReference type="GeneID" id="34611021"/>
<sequence>MAVAWNCPVLKLSHHGSRGSTPLDLLEKVNPERCVWHTDPEVLERLHDHYAATGDEAENHRSGGNLRSRGLPKELSQYMERLVNLWFRIVENHMPIVGFPPKPGQYVRVPSNLAVYFFSFQRIATSIPDKAIKNAKEKASKEWREACGVEPDVLERSRQAYHSASLNEIPIEELGEERLRKKYAQAVFREMLQQFMIKHFVDDSDHPSWPTF</sequence>
<name>A0A1L9SSG2_9EURO</name>
<evidence type="ECO:0000313" key="1">
    <source>
        <dbReference type="EMBL" id="OJJ50145.1"/>
    </source>
</evidence>
<dbReference type="OrthoDB" id="4526607at2759"/>
<reference evidence="2" key="1">
    <citation type="journal article" date="2017" name="Genome Biol.">
        <title>Comparative genomics reveals high biological diversity and specific adaptations in the industrially and medically important fungal genus Aspergillus.</title>
        <authorList>
            <person name="de Vries R.P."/>
            <person name="Riley R."/>
            <person name="Wiebenga A."/>
            <person name="Aguilar-Osorio G."/>
            <person name="Amillis S."/>
            <person name="Uchima C.A."/>
            <person name="Anderluh G."/>
            <person name="Asadollahi M."/>
            <person name="Askin M."/>
            <person name="Barry K."/>
            <person name="Battaglia E."/>
            <person name="Bayram O."/>
            <person name="Benocci T."/>
            <person name="Braus-Stromeyer S.A."/>
            <person name="Caldana C."/>
            <person name="Canovas D."/>
            <person name="Cerqueira G.C."/>
            <person name="Chen F."/>
            <person name="Chen W."/>
            <person name="Choi C."/>
            <person name="Clum A."/>
            <person name="Dos Santos R.A."/>
            <person name="Damasio A.R."/>
            <person name="Diallinas G."/>
            <person name="Emri T."/>
            <person name="Fekete E."/>
            <person name="Flipphi M."/>
            <person name="Freyberg S."/>
            <person name="Gallo A."/>
            <person name="Gournas C."/>
            <person name="Habgood R."/>
            <person name="Hainaut M."/>
            <person name="Harispe M.L."/>
            <person name="Henrissat B."/>
            <person name="Hilden K.S."/>
            <person name="Hope R."/>
            <person name="Hossain A."/>
            <person name="Karabika E."/>
            <person name="Karaffa L."/>
            <person name="Karanyi Z."/>
            <person name="Krasevec N."/>
            <person name="Kuo A."/>
            <person name="Kusch H."/>
            <person name="LaButti K."/>
            <person name="Lagendijk E.L."/>
            <person name="Lapidus A."/>
            <person name="Levasseur A."/>
            <person name="Lindquist E."/>
            <person name="Lipzen A."/>
            <person name="Logrieco A.F."/>
            <person name="MacCabe A."/>
            <person name="Maekelae M.R."/>
            <person name="Malavazi I."/>
            <person name="Melin P."/>
            <person name="Meyer V."/>
            <person name="Mielnichuk N."/>
            <person name="Miskei M."/>
            <person name="Molnar A.P."/>
            <person name="Mule G."/>
            <person name="Ngan C.Y."/>
            <person name="Orejas M."/>
            <person name="Orosz E."/>
            <person name="Ouedraogo J.P."/>
            <person name="Overkamp K.M."/>
            <person name="Park H.-S."/>
            <person name="Perrone G."/>
            <person name="Piumi F."/>
            <person name="Punt P.J."/>
            <person name="Ram A.F."/>
            <person name="Ramon A."/>
            <person name="Rauscher S."/>
            <person name="Record E."/>
            <person name="Riano-Pachon D.M."/>
            <person name="Robert V."/>
            <person name="Roehrig J."/>
            <person name="Ruller R."/>
            <person name="Salamov A."/>
            <person name="Salih N.S."/>
            <person name="Samson R.A."/>
            <person name="Sandor E."/>
            <person name="Sanguinetti M."/>
            <person name="Schuetze T."/>
            <person name="Sepcic K."/>
            <person name="Shelest E."/>
            <person name="Sherlock G."/>
            <person name="Sophianopoulou V."/>
            <person name="Squina F.M."/>
            <person name="Sun H."/>
            <person name="Susca A."/>
            <person name="Todd R.B."/>
            <person name="Tsang A."/>
            <person name="Unkles S.E."/>
            <person name="van de Wiele N."/>
            <person name="van Rossen-Uffink D."/>
            <person name="Oliveira J.V."/>
            <person name="Vesth T.C."/>
            <person name="Visser J."/>
            <person name="Yu J.-H."/>
            <person name="Zhou M."/>
            <person name="Andersen M.R."/>
            <person name="Archer D.B."/>
            <person name="Baker S.E."/>
            <person name="Benoit I."/>
            <person name="Brakhage A.A."/>
            <person name="Braus G.H."/>
            <person name="Fischer R."/>
            <person name="Frisvad J.C."/>
            <person name="Goldman G.H."/>
            <person name="Houbraken J."/>
            <person name="Oakley B."/>
            <person name="Pocsi I."/>
            <person name="Scazzocchio C."/>
            <person name="Seiboth B."/>
            <person name="vanKuyk P.A."/>
            <person name="Wortman J."/>
            <person name="Dyer P.S."/>
            <person name="Grigoriev I.V."/>
        </authorList>
    </citation>
    <scope>NUCLEOTIDE SEQUENCE [LARGE SCALE GENOMIC DNA]</scope>
    <source>
        <strain evidence="2">CBS 506.65</strain>
    </source>
</reference>
<dbReference type="EMBL" id="KV878337">
    <property type="protein sequence ID" value="OJJ50145.1"/>
    <property type="molecule type" value="Genomic_DNA"/>
</dbReference>
<gene>
    <name evidence="1" type="ORF">ASPZODRAFT_139466</name>
</gene>
<proteinExistence type="predicted"/>
<dbReference type="InterPro" id="IPR036866">
    <property type="entry name" value="RibonucZ/Hydroxyglut_hydro"/>
</dbReference>
<protein>
    <submittedName>
        <fullName evidence="1">Uncharacterized protein</fullName>
    </submittedName>
</protein>
<dbReference type="AlphaFoldDB" id="A0A1L9SSG2"/>
<organism evidence="1 2">
    <name type="scientific">Penicilliopsis zonata CBS 506.65</name>
    <dbReference type="NCBI Taxonomy" id="1073090"/>
    <lineage>
        <taxon>Eukaryota</taxon>
        <taxon>Fungi</taxon>
        <taxon>Dikarya</taxon>
        <taxon>Ascomycota</taxon>
        <taxon>Pezizomycotina</taxon>
        <taxon>Eurotiomycetes</taxon>
        <taxon>Eurotiomycetidae</taxon>
        <taxon>Eurotiales</taxon>
        <taxon>Aspergillaceae</taxon>
        <taxon>Penicilliopsis</taxon>
    </lineage>
</organism>
<dbReference type="Proteomes" id="UP000184188">
    <property type="component" value="Unassembled WGS sequence"/>
</dbReference>
<evidence type="ECO:0000313" key="2">
    <source>
        <dbReference type="Proteomes" id="UP000184188"/>
    </source>
</evidence>
<dbReference type="RefSeq" id="XP_022584655.1">
    <property type="nucleotide sequence ID" value="XM_022724556.1"/>
</dbReference>
<accession>A0A1L9SSG2</accession>
<keyword evidence="2" id="KW-1185">Reference proteome</keyword>